<dbReference type="InterPro" id="IPR007080">
    <property type="entry name" value="RNA_pol_Rpb1_1"/>
</dbReference>
<dbReference type="InterPro" id="IPR042102">
    <property type="entry name" value="RNA_pol_Rpb1_3_sf"/>
</dbReference>
<reference evidence="10 11" key="1">
    <citation type="journal article" date="2021" name="bioRxiv">
        <title>Chromosome-scale and haplotype-resolved genome assembly of a tetraploid potato cultivar.</title>
        <authorList>
            <person name="Sun H."/>
            <person name="Jiao W.-B."/>
            <person name="Krause K."/>
            <person name="Campoy J.A."/>
            <person name="Goel M."/>
            <person name="Folz-Donahue K."/>
            <person name="Kukat C."/>
            <person name="Huettel B."/>
            <person name="Schneeberger K."/>
        </authorList>
    </citation>
    <scope>NUCLEOTIDE SEQUENCE [LARGE SCALE GENOMIC DNA]</scope>
    <source>
        <strain evidence="10">SolTubOtavaFocal</strain>
        <tissue evidence="10">Leaves</tissue>
    </source>
</reference>
<evidence type="ECO:0000256" key="7">
    <source>
        <dbReference type="ARBA" id="ARBA00048552"/>
    </source>
</evidence>
<evidence type="ECO:0000256" key="4">
    <source>
        <dbReference type="ARBA" id="ARBA00022679"/>
    </source>
</evidence>
<evidence type="ECO:0000256" key="1">
    <source>
        <dbReference type="ARBA" id="ARBA00004026"/>
    </source>
</evidence>
<evidence type="ECO:0000259" key="9">
    <source>
        <dbReference type="SMART" id="SM00663"/>
    </source>
</evidence>
<evidence type="ECO:0000256" key="5">
    <source>
        <dbReference type="ARBA" id="ARBA00022695"/>
    </source>
</evidence>
<evidence type="ECO:0000313" key="11">
    <source>
        <dbReference type="Proteomes" id="UP000826656"/>
    </source>
</evidence>
<dbReference type="InterPro" id="IPR000722">
    <property type="entry name" value="RNA_pol_asu"/>
</dbReference>
<protein>
    <recommendedName>
        <fullName evidence="8">DNA-directed RNA polymerase subunit</fullName>
        <ecNumber evidence="8">2.7.7.6</ecNumber>
    </recommendedName>
</protein>
<dbReference type="PANTHER" id="PTHR19376:SF54">
    <property type="entry name" value="DNA-DIRECTED RNA POLYMERASE SUBUNIT BETA"/>
    <property type="match status" value="1"/>
</dbReference>
<dbReference type="Gene3D" id="2.40.40.20">
    <property type="match status" value="1"/>
</dbReference>
<proteinExistence type="inferred from homology"/>
<comment type="caution">
    <text evidence="10">The sequence shown here is derived from an EMBL/GenBank/DDBJ whole genome shotgun (WGS) entry which is preliminary data.</text>
</comment>
<dbReference type="Pfam" id="PF04997">
    <property type="entry name" value="RNA_pol_Rpb1_1"/>
    <property type="match status" value="1"/>
</dbReference>
<gene>
    <name evidence="10" type="ORF">KY290_023135</name>
</gene>
<evidence type="ECO:0000313" key="10">
    <source>
        <dbReference type="EMBL" id="KAH0759642.1"/>
    </source>
</evidence>
<sequence>MIDRYKHQQLRIGSVSPQQISAWATKILPNGEIVGETRKEKLSSQSIQLGCPGPDMSLGKSNMKLRIGGFDTFRNREISTGAGAIREQLADLDLRIIIENSLVEWEELGEEGHTGNEWEDRKVGRRKDFLVRRVELAKHFIRTNIEPEWMVLCLLPVLPPELRPIIQIDGGELVMCQEKLVQEAVDTLLDNGIRGQPMRDGHNKVYKSFSDVIEGKEGRFRETLLGKRVDYSGRSVIVVGPSLSLHRCGLPREIAIELFQTFVIRGLIRQHLASNIGVAKSKIREKEPIVWEILQEVMQGHPVLLNRAPTLHRLGIQAFQPVLVEGRAICLHPLVCKGFNADFDGDQMAVHVPLSLEAQVEARLLMFSHMNLLSPAIGDPISVPTQDMLIGLYVLTSGNHRDSPFVAPVATRSTRYCFKRNSHRSSL</sequence>
<accession>A0ABQ7V6E6</accession>
<dbReference type="Gene3D" id="1.10.40.90">
    <property type="match status" value="1"/>
</dbReference>
<keyword evidence="5 8" id="KW-0548">Nucleotidyltransferase</keyword>
<keyword evidence="3 8" id="KW-0240">DNA-directed RNA polymerase</keyword>
<dbReference type="Pfam" id="PF00623">
    <property type="entry name" value="RNA_pol_Rpb1_2"/>
    <property type="match status" value="2"/>
</dbReference>
<comment type="catalytic activity">
    <reaction evidence="7 8">
        <text>RNA(n) + a ribonucleoside 5'-triphosphate = RNA(n+1) + diphosphate</text>
        <dbReference type="Rhea" id="RHEA:21248"/>
        <dbReference type="Rhea" id="RHEA-COMP:14527"/>
        <dbReference type="Rhea" id="RHEA-COMP:17342"/>
        <dbReference type="ChEBI" id="CHEBI:33019"/>
        <dbReference type="ChEBI" id="CHEBI:61557"/>
        <dbReference type="ChEBI" id="CHEBI:140395"/>
        <dbReference type="EC" id="2.7.7.6"/>
    </reaction>
</comment>
<comment type="function">
    <text evidence="1 8">DNA-dependent RNA polymerase catalyzes the transcription of DNA into RNA using the four ribonucleoside triphosphates as substrates.</text>
</comment>
<feature type="domain" description="RNA polymerase N-terminal" evidence="9">
    <location>
        <begin position="148"/>
        <end position="396"/>
    </location>
</feature>
<keyword evidence="4 8" id="KW-0808">Transferase</keyword>
<keyword evidence="11" id="KW-1185">Reference proteome</keyword>
<dbReference type="InterPro" id="IPR006592">
    <property type="entry name" value="RNA_pol_N"/>
</dbReference>
<dbReference type="SUPFAM" id="SSF64484">
    <property type="entry name" value="beta and beta-prime subunits of DNA dependent RNA-polymerase"/>
    <property type="match status" value="1"/>
</dbReference>
<comment type="similarity">
    <text evidence="2">Belongs to the RNA polymerase beta' chain family. RpoC1 subfamily.</text>
</comment>
<evidence type="ECO:0000256" key="2">
    <source>
        <dbReference type="ARBA" id="ARBA00007207"/>
    </source>
</evidence>
<evidence type="ECO:0000256" key="8">
    <source>
        <dbReference type="RuleBase" id="RU004279"/>
    </source>
</evidence>
<dbReference type="Proteomes" id="UP000826656">
    <property type="component" value="Unassembled WGS sequence"/>
</dbReference>
<dbReference type="PANTHER" id="PTHR19376">
    <property type="entry name" value="DNA-DIRECTED RNA POLYMERASE"/>
    <property type="match status" value="1"/>
</dbReference>
<evidence type="ECO:0000256" key="6">
    <source>
        <dbReference type="ARBA" id="ARBA00023163"/>
    </source>
</evidence>
<dbReference type="Gene3D" id="1.10.274.100">
    <property type="entry name" value="RNA polymerase Rpb1, domain 3"/>
    <property type="match status" value="1"/>
</dbReference>
<organism evidence="10 11">
    <name type="scientific">Solanum tuberosum</name>
    <name type="common">Potato</name>
    <dbReference type="NCBI Taxonomy" id="4113"/>
    <lineage>
        <taxon>Eukaryota</taxon>
        <taxon>Viridiplantae</taxon>
        <taxon>Streptophyta</taxon>
        <taxon>Embryophyta</taxon>
        <taxon>Tracheophyta</taxon>
        <taxon>Spermatophyta</taxon>
        <taxon>Magnoliopsida</taxon>
        <taxon>eudicotyledons</taxon>
        <taxon>Gunneridae</taxon>
        <taxon>Pentapetalae</taxon>
        <taxon>asterids</taxon>
        <taxon>lamiids</taxon>
        <taxon>Solanales</taxon>
        <taxon>Solanaceae</taxon>
        <taxon>Solanoideae</taxon>
        <taxon>Solaneae</taxon>
        <taxon>Solanum</taxon>
    </lineage>
</organism>
<dbReference type="SMART" id="SM00663">
    <property type="entry name" value="RPOLA_N"/>
    <property type="match status" value="1"/>
</dbReference>
<dbReference type="InterPro" id="IPR045867">
    <property type="entry name" value="DNA-dir_RpoC_beta_prime"/>
</dbReference>
<name>A0ABQ7V6E6_SOLTU</name>
<dbReference type="EMBL" id="JAIVGD010000015">
    <property type="protein sequence ID" value="KAH0759642.1"/>
    <property type="molecule type" value="Genomic_DNA"/>
</dbReference>
<dbReference type="EC" id="2.7.7.6" evidence="8"/>
<keyword evidence="6 8" id="KW-0804">Transcription</keyword>
<evidence type="ECO:0000256" key="3">
    <source>
        <dbReference type="ARBA" id="ARBA00022478"/>
    </source>
</evidence>